<evidence type="ECO:0000313" key="1">
    <source>
        <dbReference type="EMBL" id="MCL1627561.1"/>
    </source>
</evidence>
<organism evidence="1 2">
    <name type="scientific">Roseinatronobacter domitianus</name>
    <dbReference type="NCBI Taxonomy" id="2940293"/>
    <lineage>
        <taxon>Bacteria</taxon>
        <taxon>Pseudomonadati</taxon>
        <taxon>Pseudomonadota</taxon>
        <taxon>Alphaproteobacteria</taxon>
        <taxon>Rhodobacterales</taxon>
        <taxon>Paracoccaceae</taxon>
        <taxon>Roseinatronobacter</taxon>
    </lineage>
</organism>
<keyword evidence="2" id="KW-1185">Reference proteome</keyword>
<name>A0ABT0LY99_9RHOB</name>
<proteinExistence type="predicted"/>
<evidence type="ECO:0000313" key="2">
    <source>
        <dbReference type="Proteomes" id="UP001202550"/>
    </source>
</evidence>
<dbReference type="Proteomes" id="UP001202550">
    <property type="component" value="Unassembled WGS sequence"/>
</dbReference>
<accession>A0ABT0LY99</accession>
<dbReference type="RefSeq" id="WP_249056020.1">
    <property type="nucleotide sequence ID" value="NZ_JALZWP010000002.1"/>
</dbReference>
<comment type="caution">
    <text evidence="1">The sequence shown here is derived from an EMBL/GenBank/DDBJ whole genome shotgun (WGS) entry which is preliminary data.</text>
</comment>
<gene>
    <name evidence="1" type="ORF">M3N55_02350</name>
</gene>
<dbReference type="EMBL" id="JALZWP010000002">
    <property type="protein sequence ID" value="MCL1627561.1"/>
    <property type="molecule type" value="Genomic_DNA"/>
</dbReference>
<sequence length="82" mass="8502">MSDIRNEIRTHVAQAQFDPTIKAEIEDALRVDTRNGAPVAQILDNAALSNAEKASELGALAITGPGGIRGAIAIGIIIGILL</sequence>
<protein>
    <submittedName>
        <fullName evidence="1">Uncharacterized protein</fullName>
    </submittedName>
</protein>
<reference evidence="1 2" key="1">
    <citation type="submission" date="2022-05" db="EMBL/GenBank/DDBJ databases">
        <title>Seasonal and diel survey of microbial diversity of the Tyrrhenian coast.</title>
        <authorList>
            <person name="Gattoni G."/>
            <person name="Corral P."/>
        </authorList>
    </citation>
    <scope>NUCLEOTIDE SEQUENCE [LARGE SCALE GENOMIC DNA]</scope>
    <source>
        <strain evidence="1 2">V10</strain>
    </source>
</reference>